<organism evidence="1 2">
    <name type="scientific">Hordeum vulgare subsp. vulgare</name>
    <name type="common">Domesticated barley</name>
    <dbReference type="NCBI Taxonomy" id="112509"/>
    <lineage>
        <taxon>Eukaryota</taxon>
        <taxon>Viridiplantae</taxon>
        <taxon>Streptophyta</taxon>
        <taxon>Embryophyta</taxon>
        <taxon>Tracheophyta</taxon>
        <taxon>Spermatophyta</taxon>
        <taxon>Magnoliopsida</taxon>
        <taxon>Liliopsida</taxon>
        <taxon>Poales</taxon>
        <taxon>Poaceae</taxon>
        <taxon>BOP clade</taxon>
        <taxon>Pooideae</taxon>
        <taxon>Triticodae</taxon>
        <taxon>Triticeae</taxon>
        <taxon>Hordeinae</taxon>
        <taxon>Hordeum</taxon>
    </lineage>
</organism>
<protein>
    <recommendedName>
        <fullName evidence="3">F-box domain-containing protein</fullName>
    </recommendedName>
</protein>
<reference evidence="2" key="1">
    <citation type="journal article" date="2012" name="Nature">
        <title>A physical, genetic and functional sequence assembly of the barley genome.</title>
        <authorList>
            <consortium name="The International Barley Genome Sequencing Consortium"/>
            <person name="Mayer K.F."/>
            <person name="Waugh R."/>
            <person name="Brown J.W."/>
            <person name="Schulman A."/>
            <person name="Langridge P."/>
            <person name="Platzer M."/>
            <person name="Fincher G.B."/>
            <person name="Muehlbauer G.J."/>
            <person name="Sato K."/>
            <person name="Close T.J."/>
            <person name="Wise R.P."/>
            <person name="Stein N."/>
        </authorList>
    </citation>
    <scope>NUCLEOTIDE SEQUENCE [LARGE SCALE GENOMIC DNA]</scope>
    <source>
        <strain evidence="2">cv. Morex</strain>
    </source>
</reference>
<dbReference type="PANTHER" id="PTHR33207">
    <property type="entry name" value="F-BOX DOMAIN CONTAINING PROTEIN-RELATED"/>
    <property type="match status" value="1"/>
</dbReference>
<dbReference type="Proteomes" id="UP000011116">
    <property type="component" value="Chromosome 3H"/>
</dbReference>
<dbReference type="AlphaFoldDB" id="A0A8I7B8W3"/>
<sequence length="414" mass="46959">MAMVAPETCYIHLLDEDILAKIFFFLSEPTSIAQSALTCKPWCHIITDHGILRQQRPPALCGIFQQVFSQESGKHCMTFSPTDQVASPDLAVKNNNIQVNIAKSLPGGPWSIIDSMENLLLLWHVRPISDPRAKHVFAIYNPVTHGFKELPPMVHSEHGKFFGAAMLRDAKTVATDLSFKVVCVVAMPGDQDDKWTYQTWVHSGGSGDGNSWSVLPYRASNRRTQEWYIRSNRGRQAARTDVALFHKILYTRRAAASYPDSMGFLMLDMRTGGTSLVVTPPRGWMMLDGGAFVDYGRGNDEKLWFICIDRLLVLRLYSHTKPGESSTTHLSEQCCLEREVELHPLIMELVVDTPRSDGEERARKVRSRNGYVFFSVDKYGYFAVHLRNMRMQRLSGVSEECMDRVYPIMCREDA</sequence>
<evidence type="ECO:0000313" key="2">
    <source>
        <dbReference type="Proteomes" id="UP000011116"/>
    </source>
</evidence>
<keyword evidence="2" id="KW-1185">Reference proteome</keyword>
<evidence type="ECO:0008006" key="3">
    <source>
        <dbReference type="Google" id="ProtNLM"/>
    </source>
</evidence>
<dbReference type="InterPro" id="IPR036047">
    <property type="entry name" value="F-box-like_dom_sf"/>
</dbReference>
<reference evidence="1" key="3">
    <citation type="submission" date="2022-01" db="UniProtKB">
        <authorList>
            <consortium name="EnsemblPlants"/>
        </authorList>
    </citation>
    <scope>IDENTIFICATION</scope>
    <source>
        <strain evidence="1">subsp. vulgare</strain>
    </source>
</reference>
<dbReference type="CDD" id="cd09917">
    <property type="entry name" value="F-box_SF"/>
    <property type="match status" value="1"/>
</dbReference>
<proteinExistence type="predicted"/>
<dbReference type="EnsemblPlants" id="HORVU.MOREX.r3.3HG0222500.1">
    <property type="protein sequence ID" value="HORVU.MOREX.r3.3HG0222500.1.CDS1"/>
    <property type="gene ID" value="HORVU.MOREX.r3.3HG0222500"/>
</dbReference>
<dbReference type="Gramene" id="HORVU.MOREX.r3.3HG0222500.1">
    <property type="protein sequence ID" value="HORVU.MOREX.r3.3HG0222500.1.CDS1"/>
    <property type="gene ID" value="HORVU.MOREX.r3.3HG0222500"/>
</dbReference>
<dbReference type="Gramene" id="HORVU.MOREX.r2.3HG0184970.1">
    <property type="protein sequence ID" value="HORVU.MOREX.r2.3HG0184970.1.CDS.1"/>
    <property type="gene ID" value="HORVU.MOREX.r2.3HG0184970"/>
</dbReference>
<reference evidence="1" key="2">
    <citation type="submission" date="2020-10" db="EMBL/GenBank/DDBJ databases">
        <authorList>
            <person name="Scholz U."/>
            <person name="Mascher M."/>
            <person name="Fiebig A."/>
        </authorList>
    </citation>
    <scope>NUCLEOTIDE SEQUENCE [LARGE SCALE GENOMIC DNA]</scope>
    <source>
        <strain evidence="1">cv. Morex</strain>
    </source>
</reference>
<dbReference type="SUPFAM" id="SSF81383">
    <property type="entry name" value="F-box domain"/>
    <property type="match status" value="1"/>
</dbReference>
<accession>A0A8I7B8W3</accession>
<name>A0A8I7B8W3_HORVV</name>
<evidence type="ECO:0000313" key="1">
    <source>
        <dbReference type="EnsemblPlants" id="HORVU.MOREX.r3.3HG0222500.1.CDS1"/>
    </source>
</evidence>